<keyword evidence="3" id="KW-1185">Reference proteome</keyword>
<feature type="compositionally biased region" description="Low complexity" evidence="1">
    <location>
        <begin position="18"/>
        <end position="29"/>
    </location>
</feature>
<accession>A0ABN8NK33</accession>
<reference evidence="2 3" key="1">
    <citation type="submission" date="2022-05" db="EMBL/GenBank/DDBJ databases">
        <authorList>
            <consortium name="Genoscope - CEA"/>
            <person name="William W."/>
        </authorList>
    </citation>
    <scope>NUCLEOTIDE SEQUENCE [LARGE SCALE GENOMIC DNA]</scope>
</reference>
<dbReference type="Proteomes" id="UP001159405">
    <property type="component" value="Unassembled WGS sequence"/>
</dbReference>
<organism evidence="2 3">
    <name type="scientific">Porites lobata</name>
    <dbReference type="NCBI Taxonomy" id="104759"/>
    <lineage>
        <taxon>Eukaryota</taxon>
        <taxon>Metazoa</taxon>
        <taxon>Cnidaria</taxon>
        <taxon>Anthozoa</taxon>
        <taxon>Hexacorallia</taxon>
        <taxon>Scleractinia</taxon>
        <taxon>Fungiina</taxon>
        <taxon>Poritidae</taxon>
        <taxon>Porites</taxon>
    </lineage>
</organism>
<evidence type="ECO:0000313" key="3">
    <source>
        <dbReference type="Proteomes" id="UP001159405"/>
    </source>
</evidence>
<sequence length="109" mass="11334">MADAPVAIPPDVLEAARPAAAAAPEAPFAGDNRAPTAEEAEMTVRELQNELLELKRSSASNTVAAALLSLQQELAKPPPVFDPYRALAGLESLVDLARAGQSGCKNQTV</sequence>
<gene>
    <name evidence="2" type="ORF">PLOB_00021374</name>
</gene>
<evidence type="ECO:0000313" key="2">
    <source>
        <dbReference type="EMBL" id="CAH3112541.1"/>
    </source>
</evidence>
<feature type="region of interest" description="Disordered" evidence="1">
    <location>
        <begin position="18"/>
        <end position="40"/>
    </location>
</feature>
<evidence type="ECO:0000256" key="1">
    <source>
        <dbReference type="SAM" id="MobiDB-lite"/>
    </source>
</evidence>
<dbReference type="EMBL" id="CALNXK010000025">
    <property type="protein sequence ID" value="CAH3112541.1"/>
    <property type="molecule type" value="Genomic_DNA"/>
</dbReference>
<proteinExistence type="predicted"/>
<comment type="caution">
    <text evidence="2">The sequence shown here is derived from an EMBL/GenBank/DDBJ whole genome shotgun (WGS) entry which is preliminary data.</text>
</comment>
<protein>
    <submittedName>
        <fullName evidence="2">Uncharacterized protein</fullName>
    </submittedName>
</protein>
<name>A0ABN8NK33_9CNID</name>